<sequence length="95" mass="10823">MRLPQMVWSTWLLSTCSLPHHVSPYYSRNQLLQIPCNFLSVRVGGSRFFAVFNDFPMPCPREGSAAGRSSDSPTLWVPNRDIMNCFNNQLSSPCR</sequence>
<feature type="signal peptide" evidence="1">
    <location>
        <begin position="1"/>
        <end position="24"/>
    </location>
</feature>
<keyword evidence="3" id="KW-1185">Reference proteome</keyword>
<protein>
    <recommendedName>
        <fullName evidence="4">Secreted protein</fullName>
    </recommendedName>
</protein>
<reference evidence="2" key="1">
    <citation type="submission" date="2022-08" db="EMBL/GenBank/DDBJ databases">
        <authorList>
            <consortium name="DOE Joint Genome Institute"/>
            <person name="Min B."/>
            <person name="Riley R."/>
            <person name="Sierra-Patev S."/>
            <person name="Naranjo-Ortiz M."/>
            <person name="Looney B."/>
            <person name="Konkel Z."/>
            <person name="Slot J.C."/>
            <person name="Sakamoto Y."/>
            <person name="Steenwyk J.L."/>
            <person name="Rokas A."/>
            <person name="Carro J."/>
            <person name="Camarero S."/>
            <person name="Ferreira P."/>
            <person name="Molpeceres G."/>
            <person name="Ruiz-Duenas F.J."/>
            <person name="Serrano A."/>
            <person name="Henrissat B."/>
            <person name="Drula E."/>
            <person name="Hughes K.W."/>
            <person name="Mata J.L."/>
            <person name="Ishikawa N.K."/>
            <person name="Vargas-Isla R."/>
            <person name="Ushijima S."/>
            <person name="Smith C.A."/>
            <person name="Ahrendt S."/>
            <person name="Andreopoulos W."/>
            <person name="He G."/>
            <person name="Labutti K."/>
            <person name="Lipzen A."/>
            <person name="Ng V."/>
            <person name="Sandor L."/>
            <person name="Barry K."/>
            <person name="Martinez A.T."/>
            <person name="Xiao Y."/>
            <person name="Gibbons J.G."/>
            <person name="Terashima K."/>
            <person name="Hibbett D.S."/>
            <person name="Grigoriev I.V."/>
        </authorList>
    </citation>
    <scope>NUCLEOTIDE SEQUENCE</scope>
    <source>
        <strain evidence="2">TFB10291</strain>
    </source>
</reference>
<name>A0AA38KBP2_9AGAR</name>
<proteinExistence type="predicted"/>
<feature type="chain" id="PRO_5041337680" description="Secreted protein" evidence="1">
    <location>
        <begin position="25"/>
        <end position="95"/>
    </location>
</feature>
<comment type="caution">
    <text evidence="2">The sequence shown here is derived from an EMBL/GenBank/DDBJ whole genome shotgun (WGS) entry which is preliminary data.</text>
</comment>
<organism evidence="2 3">
    <name type="scientific">Lentinula aff. detonsa</name>
    <dbReference type="NCBI Taxonomy" id="2804958"/>
    <lineage>
        <taxon>Eukaryota</taxon>
        <taxon>Fungi</taxon>
        <taxon>Dikarya</taxon>
        <taxon>Basidiomycota</taxon>
        <taxon>Agaricomycotina</taxon>
        <taxon>Agaricomycetes</taxon>
        <taxon>Agaricomycetidae</taxon>
        <taxon>Agaricales</taxon>
        <taxon>Marasmiineae</taxon>
        <taxon>Omphalotaceae</taxon>
        <taxon>Lentinula</taxon>
    </lineage>
</organism>
<dbReference type="Proteomes" id="UP001163798">
    <property type="component" value="Unassembled WGS sequence"/>
</dbReference>
<keyword evidence="1" id="KW-0732">Signal</keyword>
<accession>A0AA38KBP2</accession>
<dbReference type="EMBL" id="MU793280">
    <property type="protein sequence ID" value="KAJ3788109.1"/>
    <property type="molecule type" value="Genomic_DNA"/>
</dbReference>
<dbReference type="AlphaFoldDB" id="A0AA38KBP2"/>
<evidence type="ECO:0000313" key="2">
    <source>
        <dbReference type="EMBL" id="KAJ3788109.1"/>
    </source>
</evidence>
<evidence type="ECO:0000256" key="1">
    <source>
        <dbReference type="SAM" id="SignalP"/>
    </source>
</evidence>
<evidence type="ECO:0008006" key="4">
    <source>
        <dbReference type="Google" id="ProtNLM"/>
    </source>
</evidence>
<gene>
    <name evidence="2" type="ORF">GGU10DRAFT_123795</name>
</gene>
<evidence type="ECO:0000313" key="3">
    <source>
        <dbReference type="Proteomes" id="UP001163798"/>
    </source>
</evidence>